<gene>
    <name evidence="3" type="ORF">GCM10009579_55710</name>
</gene>
<evidence type="ECO:0000313" key="4">
    <source>
        <dbReference type="Proteomes" id="UP001500282"/>
    </source>
</evidence>
<dbReference type="Proteomes" id="UP001500282">
    <property type="component" value="Unassembled WGS sequence"/>
</dbReference>
<dbReference type="EMBL" id="BAAAIH010000036">
    <property type="protein sequence ID" value="GAA1286044.1"/>
    <property type="molecule type" value="Genomic_DNA"/>
</dbReference>
<reference evidence="3 4" key="1">
    <citation type="journal article" date="2019" name="Int. J. Syst. Evol. Microbiol.">
        <title>The Global Catalogue of Microorganisms (GCM) 10K type strain sequencing project: providing services to taxonomists for standard genome sequencing and annotation.</title>
        <authorList>
            <consortium name="The Broad Institute Genomics Platform"/>
            <consortium name="The Broad Institute Genome Sequencing Center for Infectious Disease"/>
            <person name="Wu L."/>
            <person name="Ma J."/>
        </authorList>
    </citation>
    <scope>NUCLEOTIDE SEQUENCE [LARGE SCALE GENOMIC DNA]</scope>
    <source>
        <strain evidence="3 4">JCM 11448</strain>
    </source>
</reference>
<evidence type="ECO:0000256" key="2">
    <source>
        <dbReference type="SAM" id="Phobius"/>
    </source>
</evidence>
<evidence type="ECO:0000313" key="3">
    <source>
        <dbReference type="EMBL" id="GAA1286044.1"/>
    </source>
</evidence>
<proteinExistence type="predicted"/>
<keyword evidence="2" id="KW-1133">Transmembrane helix</keyword>
<accession>A0ABN1X5A9</accession>
<organism evidence="3 4">
    <name type="scientific">Streptomyces javensis</name>
    <dbReference type="NCBI Taxonomy" id="114698"/>
    <lineage>
        <taxon>Bacteria</taxon>
        <taxon>Bacillati</taxon>
        <taxon>Actinomycetota</taxon>
        <taxon>Actinomycetes</taxon>
        <taxon>Kitasatosporales</taxon>
        <taxon>Streptomycetaceae</taxon>
        <taxon>Streptomyces</taxon>
        <taxon>Streptomyces violaceusniger group</taxon>
    </lineage>
</organism>
<keyword evidence="2" id="KW-0812">Transmembrane</keyword>
<evidence type="ECO:0000256" key="1">
    <source>
        <dbReference type="SAM" id="MobiDB-lite"/>
    </source>
</evidence>
<keyword evidence="4" id="KW-1185">Reference proteome</keyword>
<protein>
    <recommendedName>
        <fullName evidence="5">DUF4158 domain-containing protein</fullName>
    </recommendedName>
</protein>
<feature type="region of interest" description="Disordered" evidence="1">
    <location>
        <begin position="88"/>
        <end position="124"/>
    </location>
</feature>
<feature type="transmembrane region" description="Helical" evidence="2">
    <location>
        <begin position="20"/>
        <end position="40"/>
    </location>
</feature>
<keyword evidence="2" id="KW-0472">Membrane</keyword>
<sequence length="173" mass="19128">MGRETSKDRLPTVLMFSPNSSTIVGISSSPLGFAVLLKFYTQYGRFPRGRSELPGEAVEFVARQVQVFASELGLYEWMRQDVPRARGTVSRVPRASPRAGQLRTGWSRRDAEGPSYSGAEEAGDVEGVPGLAERRLQHGSGHRRIWRRVFCTLSGLGSQVGRLNCRRGTTCRA</sequence>
<comment type="caution">
    <text evidence="3">The sequence shown here is derived from an EMBL/GenBank/DDBJ whole genome shotgun (WGS) entry which is preliminary data.</text>
</comment>
<evidence type="ECO:0008006" key="5">
    <source>
        <dbReference type="Google" id="ProtNLM"/>
    </source>
</evidence>
<name>A0ABN1X5A9_9ACTN</name>